<dbReference type="RefSeq" id="WP_160619064.1">
    <property type="nucleotide sequence ID" value="NZ_CP047652.1"/>
</dbReference>
<dbReference type="CDD" id="cd00082">
    <property type="entry name" value="HisKA"/>
    <property type="match status" value="1"/>
</dbReference>
<dbReference type="KEGG" id="bomb:GT348_06845"/>
<keyword evidence="7" id="KW-0418">Kinase</keyword>
<dbReference type="SMART" id="SM00304">
    <property type="entry name" value="HAMP"/>
    <property type="match status" value="1"/>
</dbReference>
<dbReference type="SUPFAM" id="SSF47384">
    <property type="entry name" value="Homodimeric domain of signal transducing histidine kinase"/>
    <property type="match status" value="1"/>
</dbReference>
<dbReference type="EMBL" id="CP047652">
    <property type="protein sequence ID" value="QHI95991.1"/>
    <property type="molecule type" value="Genomic_DNA"/>
</dbReference>
<dbReference type="InterPro" id="IPR005467">
    <property type="entry name" value="His_kinase_dom"/>
</dbReference>
<dbReference type="Pfam" id="PF00672">
    <property type="entry name" value="HAMP"/>
    <property type="match status" value="1"/>
</dbReference>
<dbReference type="InterPro" id="IPR003660">
    <property type="entry name" value="HAMP_dom"/>
</dbReference>
<dbReference type="InterPro" id="IPR003661">
    <property type="entry name" value="HisK_dim/P_dom"/>
</dbReference>
<keyword evidence="4" id="KW-0597">Phosphoprotein</keyword>
<reference evidence="14 15" key="1">
    <citation type="submission" date="2020-01" db="EMBL/GenBank/DDBJ databases">
        <title>Genome sequencing of strain KACC 21507.</title>
        <authorList>
            <person name="Heo J."/>
            <person name="Kim S.-J."/>
            <person name="Kim J.-S."/>
            <person name="Hong S.-B."/>
            <person name="Kwon S.-W."/>
        </authorList>
    </citation>
    <scope>NUCLEOTIDE SEQUENCE [LARGE SCALE GENOMIC DNA]</scope>
    <source>
        <strain evidence="14 15">KACC 21507</strain>
    </source>
</reference>
<protein>
    <recommendedName>
        <fullName evidence="3">histidine kinase</fullName>
        <ecNumber evidence="3">2.7.13.3</ecNumber>
    </recommendedName>
</protein>
<dbReference type="SMART" id="SM00387">
    <property type="entry name" value="HATPase_c"/>
    <property type="match status" value="1"/>
</dbReference>
<name>A0A6P1NMB3_9PROT</name>
<dbReference type="CDD" id="cd06225">
    <property type="entry name" value="HAMP"/>
    <property type="match status" value="1"/>
</dbReference>
<comment type="subcellular location">
    <subcellularLocation>
        <location evidence="2">Membrane</location>
    </subcellularLocation>
</comment>
<evidence type="ECO:0000256" key="6">
    <source>
        <dbReference type="ARBA" id="ARBA00022692"/>
    </source>
</evidence>
<dbReference type="AlphaFoldDB" id="A0A6P1NMB3"/>
<evidence type="ECO:0000256" key="3">
    <source>
        <dbReference type="ARBA" id="ARBA00012438"/>
    </source>
</evidence>
<dbReference type="GO" id="GO:0005886">
    <property type="term" value="C:plasma membrane"/>
    <property type="evidence" value="ECO:0007669"/>
    <property type="project" value="TreeGrafter"/>
</dbReference>
<dbReference type="GO" id="GO:0000155">
    <property type="term" value="F:phosphorelay sensor kinase activity"/>
    <property type="evidence" value="ECO:0007669"/>
    <property type="project" value="InterPro"/>
</dbReference>
<evidence type="ECO:0000256" key="1">
    <source>
        <dbReference type="ARBA" id="ARBA00000085"/>
    </source>
</evidence>
<proteinExistence type="predicted"/>
<evidence type="ECO:0000256" key="10">
    <source>
        <dbReference type="ARBA" id="ARBA00023136"/>
    </source>
</evidence>
<dbReference type="InterPro" id="IPR004358">
    <property type="entry name" value="Sig_transdc_His_kin-like_C"/>
</dbReference>
<keyword evidence="10 11" id="KW-0472">Membrane</keyword>
<sequence length="469" mass="52268">MNNTKKRLISWRRRWPIRSIGVNFALAYSVVFLISASIFLSFTWWSTTNLLNRHVQNAIETDASDLTHRWRVGGPRALTHAIKERLDQNVDDDALYLLVDGLGRRLAGNLPGWPVKIQKTDHYYELPIKRYSFRTTAKFRVYKLTKGYRLIIGHDVKGRELFRHIITETLVWCALMVSILALGGAFVVRRLFRHVVFSIARTTRALANGDLNHRIALDGSETDLVAETINAMLERINRLMDGVKQVSNAIAHDLRTPIARARTRLEDAIDHAKSEEELREAVSLAVGDLDNITLIFEALLRIAQIEAGAKRSAFAEVDLNKLLENMAEFYSVSAEEAGLNLALNASSLPTIIGDKSLLQQAIANLLDNAIKFTPQGGTITLEAHTIPLESTSPDSIKISVRDEGVGMAEKDINRAHERFFRAESARNTPGSGLGLSLVQAIMSLHKGSLSLQNEQPGLRVILTLPLSDS</sequence>
<dbReference type="InterPro" id="IPR003594">
    <property type="entry name" value="HATPase_dom"/>
</dbReference>
<dbReference type="PANTHER" id="PTHR45436">
    <property type="entry name" value="SENSOR HISTIDINE KINASE YKOH"/>
    <property type="match status" value="1"/>
</dbReference>
<dbReference type="SMART" id="SM00388">
    <property type="entry name" value="HisKA"/>
    <property type="match status" value="1"/>
</dbReference>
<evidence type="ECO:0000259" key="12">
    <source>
        <dbReference type="PROSITE" id="PS50109"/>
    </source>
</evidence>
<dbReference type="Gene3D" id="1.10.287.130">
    <property type="match status" value="1"/>
</dbReference>
<evidence type="ECO:0000256" key="7">
    <source>
        <dbReference type="ARBA" id="ARBA00022777"/>
    </source>
</evidence>
<feature type="transmembrane region" description="Helical" evidence="11">
    <location>
        <begin position="169"/>
        <end position="188"/>
    </location>
</feature>
<dbReference type="EC" id="2.7.13.3" evidence="3"/>
<evidence type="ECO:0000313" key="14">
    <source>
        <dbReference type="EMBL" id="QHI95991.1"/>
    </source>
</evidence>
<evidence type="ECO:0000256" key="2">
    <source>
        <dbReference type="ARBA" id="ARBA00004370"/>
    </source>
</evidence>
<organism evidence="14 15">
    <name type="scientific">Aristophania vespae</name>
    <dbReference type="NCBI Taxonomy" id="2697033"/>
    <lineage>
        <taxon>Bacteria</taxon>
        <taxon>Pseudomonadati</taxon>
        <taxon>Pseudomonadota</taxon>
        <taxon>Alphaproteobacteria</taxon>
        <taxon>Acetobacterales</taxon>
        <taxon>Acetobacteraceae</taxon>
        <taxon>Aristophania</taxon>
    </lineage>
</organism>
<dbReference type="InterPro" id="IPR050428">
    <property type="entry name" value="TCS_sensor_his_kinase"/>
</dbReference>
<dbReference type="SUPFAM" id="SSF55874">
    <property type="entry name" value="ATPase domain of HSP90 chaperone/DNA topoisomerase II/histidine kinase"/>
    <property type="match status" value="1"/>
</dbReference>
<dbReference type="PANTHER" id="PTHR45436:SF8">
    <property type="entry name" value="HISTIDINE KINASE"/>
    <property type="match status" value="1"/>
</dbReference>
<evidence type="ECO:0000313" key="15">
    <source>
        <dbReference type="Proteomes" id="UP000463975"/>
    </source>
</evidence>
<dbReference type="Proteomes" id="UP000463975">
    <property type="component" value="Chromosome"/>
</dbReference>
<evidence type="ECO:0000256" key="4">
    <source>
        <dbReference type="ARBA" id="ARBA00022553"/>
    </source>
</evidence>
<evidence type="ECO:0000256" key="5">
    <source>
        <dbReference type="ARBA" id="ARBA00022679"/>
    </source>
</evidence>
<evidence type="ECO:0000256" key="9">
    <source>
        <dbReference type="ARBA" id="ARBA00023012"/>
    </source>
</evidence>
<dbReference type="PROSITE" id="PS50885">
    <property type="entry name" value="HAMP"/>
    <property type="match status" value="1"/>
</dbReference>
<gene>
    <name evidence="14" type="ORF">GT348_06845</name>
</gene>
<feature type="domain" description="HAMP" evidence="13">
    <location>
        <begin position="190"/>
        <end position="241"/>
    </location>
</feature>
<evidence type="ECO:0000256" key="11">
    <source>
        <dbReference type="SAM" id="Phobius"/>
    </source>
</evidence>
<evidence type="ECO:0000256" key="8">
    <source>
        <dbReference type="ARBA" id="ARBA00022989"/>
    </source>
</evidence>
<keyword evidence="8 11" id="KW-1133">Transmembrane helix</keyword>
<dbReference type="Gene3D" id="3.30.565.10">
    <property type="entry name" value="Histidine kinase-like ATPase, C-terminal domain"/>
    <property type="match status" value="1"/>
</dbReference>
<dbReference type="Pfam" id="PF00512">
    <property type="entry name" value="HisKA"/>
    <property type="match status" value="1"/>
</dbReference>
<accession>A0A6P1NMB3</accession>
<keyword evidence="9" id="KW-0902">Two-component regulatory system</keyword>
<keyword evidence="15" id="KW-1185">Reference proteome</keyword>
<dbReference type="InterPro" id="IPR036097">
    <property type="entry name" value="HisK_dim/P_sf"/>
</dbReference>
<dbReference type="PRINTS" id="PR00344">
    <property type="entry name" value="BCTRLSENSOR"/>
</dbReference>
<feature type="domain" description="Histidine kinase" evidence="12">
    <location>
        <begin position="249"/>
        <end position="468"/>
    </location>
</feature>
<keyword evidence="6 11" id="KW-0812">Transmembrane</keyword>
<feature type="transmembrane region" description="Helical" evidence="11">
    <location>
        <begin position="20"/>
        <end position="45"/>
    </location>
</feature>
<dbReference type="CDD" id="cd00075">
    <property type="entry name" value="HATPase"/>
    <property type="match status" value="1"/>
</dbReference>
<dbReference type="PROSITE" id="PS50109">
    <property type="entry name" value="HIS_KIN"/>
    <property type="match status" value="1"/>
</dbReference>
<evidence type="ECO:0000259" key="13">
    <source>
        <dbReference type="PROSITE" id="PS50885"/>
    </source>
</evidence>
<keyword evidence="5" id="KW-0808">Transferase</keyword>
<dbReference type="Pfam" id="PF02518">
    <property type="entry name" value="HATPase_c"/>
    <property type="match status" value="1"/>
</dbReference>
<dbReference type="InterPro" id="IPR036890">
    <property type="entry name" value="HATPase_C_sf"/>
</dbReference>
<comment type="catalytic activity">
    <reaction evidence="1">
        <text>ATP + protein L-histidine = ADP + protein N-phospho-L-histidine.</text>
        <dbReference type="EC" id="2.7.13.3"/>
    </reaction>
</comment>